<evidence type="ECO:0000313" key="1">
    <source>
        <dbReference type="EMBL" id="BAL72682.1"/>
    </source>
</evidence>
<accession>H7C8G5</accession>
<proteinExistence type="predicted"/>
<dbReference type="AlphaFoldDB" id="H7C8G5"/>
<name>H7C8G5_9GAMM</name>
<sequence length="65" mass="7591">MIVMKRLQAFKFQLRSNEQQERPFCCQSGVSGFKKRITKQETNISPTQRWLHGSLNGNLTQRHNG</sequence>
<dbReference type="EMBL" id="AB583184">
    <property type="protein sequence ID" value="BAL72682.1"/>
    <property type="molecule type" value="Genomic_DNA"/>
</dbReference>
<protein>
    <submittedName>
        <fullName evidence="1">Uncharacterized protein</fullName>
    </submittedName>
</protein>
<organism evidence="1">
    <name type="scientific">Providencia alcalifaciens</name>
    <dbReference type="NCBI Taxonomy" id="126385"/>
    <lineage>
        <taxon>Bacteria</taxon>
        <taxon>Pseudomonadati</taxon>
        <taxon>Pseudomonadota</taxon>
        <taxon>Gammaproteobacteria</taxon>
        <taxon>Enterobacterales</taxon>
        <taxon>Morganellaceae</taxon>
        <taxon>Providencia</taxon>
    </lineage>
</organism>
<reference evidence="1" key="1">
    <citation type="journal article" date="2012" name="Infect. Immun.">
        <title>Molecular Characterizations of Cytolethal Distending Toxin Produced by Providencia alcalifaciens Strains Isolated from Patients with Diarrhea.</title>
        <authorList>
            <person name="Shima A."/>
            <person name="Hinenoya A."/>
            <person name="Asakura M."/>
            <person name="Sugimoto N."/>
            <person name="Tsukamoto T."/>
            <person name="Ito H."/>
            <person name="Nagita A."/>
            <person name="Faruque S.M."/>
            <person name="Yamasaki S."/>
        </authorList>
    </citation>
    <scope>NUCLEOTIDE SEQUENCE</scope>
    <source>
        <strain evidence="1">AH-31</strain>
    </source>
</reference>